<dbReference type="GO" id="GO:0005886">
    <property type="term" value="C:plasma membrane"/>
    <property type="evidence" value="ECO:0007669"/>
    <property type="project" value="TreeGrafter"/>
</dbReference>
<name>A0A2D0LDU1_9GAMM</name>
<dbReference type="RefSeq" id="WP_244183418.1">
    <property type="nucleotide sequence ID" value="NZ_CAWNOR010000119.1"/>
</dbReference>
<feature type="transmembrane region" description="Helical" evidence="3">
    <location>
        <begin position="12"/>
        <end position="33"/>
    </location>
</feature>
<feature type="transmembrane region" description="Helical" evidence="3">
    <location>
        <begin position="109"/>
        <end position="134"/>
    </location>
</feature>
<organism evidence="5 6">
    <name type="scientific">Xenorhabdus kozodoii</name>
    <dbReference type="NCBI Taxonomy" id="351676"/>
    <lineage>
        <taxon>Bacteria</taxon>
        <taxon>Pseudomonadati</taxon>
        <taxon>Pseudomonadota</taxon>
        <taxon>Gammaproteobacteria</taxon>
        <taxon>Enterobacterales</taxon>
        <taxon>Morganellaceae</taxon>
        <taxon>Xenorhabdus</taxon>
    </lineage>
</organism>
<dbReference type="Pfam" id="PF01478">
    <property type="entry name" value="Peptidase_A24"/>
    <property type="match status" value="1"/>
</dbReference>
<evidence type="ECO:0000313" key="6">
    <source>
        <dbReference type="Proteomes" id="UP000221101"/>
    </source>
</evidence>
<dbReference type="InterPro" id="IPR000045">
    <property type="entry name" value="Prepilin_IV_endopep_pep"/>
</dbReference>
<evidence type="ECO:0000313" key="5">
    <source>
        <dbReference type="EMBL" id="PHM73832.1"/>
    </source>
</evidence>
<keyword evidence="3" id="KW-1133">Transmembrane helix</keyword>
<dbReference type="PANTHER" id="PTHR30487:SF0">
    <property type="entry name" value="PREPILIN LEADER PEPTIDASE_N-METHYLTRANSFERASE-RELATED"/>
    <property type="match status" value="1"/>
</dbReference>
<gene>
    <name evidence="5" type="ORF">Xkoz_01336</name>
</gene>
<keyword evidence="3" id="KW-0812">Transmembrane</keyword>
<dbReference type="PRINTS" id="PR00864">
    <property type="entry name" value="PREPILNPTASE"/>
</dbReference>
<proteinExistence type="inferred from homology"/>
<feature type="transmembrane region" description="Helical" evidence="3">
    <location>
        <begin position="71"/>
        <end position="89"/>
    </location>
</feature>
<dbReference type="EMBL" id="NJCX01000008">
    <property type="protein sequence ID" value="PHM73832.1"/>
    <property type="molecule type" value="Genomic_DNA"/>
</dbReference>
<dbReference type="GO" id="GO:0004190">
    <property type="term" value="F:aspartic-type endopeptidase activity"/>
    <property type="evidence" value="ECO:0007669"/>
    <property type="project" value="InterPro"/>
</dbReference>
<dbReference type="InterPro" id="IPR014032">
    <property type="entry name" value="Peptidase_A24A_bac"/>
</dbReference>
<feature type="transmembrane region" description="Helical" evidence="3">
    <location>
        <begin position="39"/>
        <end position="59"/>
    </location>
</feature>
<keyword evidence="3" id="KW-0472">Membrane</keyword>
<evidence type="ECO:0000256" key="2">
    <source>
        <dbReference type="RuleBase" id="RU003793"/>
    </source>
</evidence>
<feature type="domain" description="Prepilin type IV endopeptidase peptidase" evidence="4">
    <location>
        <begin position="25"/>
        <end position="131"/>
    </location>
</feature>
<evidence type="ECO:0000256" key="1">
    <source>
        <dbReference type="ARBA" id="ARBA00005801"/>
    </source>
</evidence>
<dbReference type="InterPro" id="IPR050882">
    <property type="entry name" value="Prepilin_peptidase/N-MTase"/>
</dbReference>
<keyword evidence="6" id="KW-1185">Reference proteome</keyword>
<comment type="similarity">
    <text evidence="1 2">Belongs to the peptidase A24 family.</text>
</comment>
<comment type="caution">
    <text evidence="5">The sequence shown here is derived from an EMBL/GenBank/DDBJ whole genome shotgun (WGS) entry which is preliminary data.</text>
</comment>
<evidence type="ECO:0000256" key="3">
    <source>
        <dbReference type="SAM" id="Phobius"/>
    </source>
</evidence>
<dbReference type="GO" id="GO:0006465">
    <property type="term" value="P:signal peptide processing"/>
    <property type="evidence" value="ECO:0007669"/>
    <property type="project" value="TreeGrafter"/>
</dbReference>
<feature type="transmembrane region" description="Helical" evidence="3">
    <location>
        <begin position="146"/>
        <end position="165"/>
    </location>
</feature>
<reference evidence="5 6" key="1">
    <citation type="journal article" date="2017" name="Nat. Microbiol.">
        <title>Natural product diversity associated with the nematode symbionts Photorhabdus and Xenorhabdus.</title>
        <authorList>
            <person name="Tobias N.J."/>
            <person name="Wolff H."/>
            <person name="Djahanschiri B."/>
            <person name="Grundmann F."/>
            <person name="Kronenwerth M."/>
            <person name="Shi Y.M."/>
            <person name="Simonyi S."/>
            <person name="Grun P."/>
            <person name="Shapiro-Ilan D."/>
            <person name="Pidot S.J."/>
            <person name="Stinear T.P."/>
            <person name="Ebersberger I."/>
            <person name="Bode H.B."/>
        </authorList>
    </citation>
    <scope>NUCLEOTIDE SEQUENCE [LARGE SCALE GENOMIC DNA]</scope>
    <source>
        <strain evidence="5 6">DSM 17907</strain>
    </source>
</reference>
<dbReference type="PANTHER" id="PTHR30487">
    <property type="entry name" value="TYPE 4 PREPILIN-LIKE PROTEINS LEADER PEPTIDE-PROCESSING ENZYME"/>
    <property type="match status" value="1"/>
</dbReference>
<accession>A0A2D0LDU1</accession>
<dbReference type="AlphaFoldDB" id="A0A2D0LDU1"/>
<dbReference type="Proteomes" id="UP000221101">
    <property type="component" value="Unassembled WGS sequence"/>
</dbReference>
<dbReference type="Gene3D" id="1.20.120.1220">
    <property type="match status" value="1"/>
</dbReference>
<evidence type="ECO:0000259" key="4">
    <source>
        <dbReference type="Pfam" id="PF01478"/>
    </source>
</evidence>
<sequence>MDFNFSQVRKRKGYILTNVDCIIIMFFCSTLLLLTVIDIKTYCLPDIITLPLLWFGLLFNIEGNLVSIKSAIYGAISGYLFLWFLYWLCRYTLNKEGIGHGDLKLTAAIGAWLGVEMIPILMLMASLSGLFGFAMIGVKRKSIPEFIAFGPYLCLSAIVLLGYGFGKE</sequence>
<protein>
    <submittedName>
        <fullName evidence="5">Type 4 prepilin-like proteins leader peptide processing enzyme</fullName>
    </submittedName>
</protein>